<evidence type="ECO:0000259" key="1">
    <source>
        <dbReference type="PROSITE" id="PS50991"/>
    </source>
</evidence>
<dbReference type="GO" id="GO:0009098">
    <property type="term" value="P:L-leucine biosynthetic process"/>
    <property type="evidence" value="ECO:0007669"/>
    <property type="project" value="TreeGrafter"/>
</dbReference>
<feature type="domain" description="Pyruvate carboxyltransferase" evidence="1">
    <location>
        <begin position="1"/>
        <end position="138"/>
    </location>
</feature>
<accession>A0AAW2RPI1</accession>
<evidence type="ECO:0000313" key="2">
    <source>
        <dbReference type="EMBL" id="KAL0382000.1"/>
    </source>
</evidence>
<organism evidence="2">
    <name type="scientific">Sesamum calycinum</name>
    <dbReference type="NCBI Taxonomy" id="2727403"/>
    <lineage>
        <taxon>Eukaryota</taxon>
        <taxon>Viridiplantae</taxon>
        <taxon>Streptophyta</taxon>
        <taxon>Embryophyta</taxon>
        <taxon>Tracheophyta</taxon>
        <taxon>Spermatophyta</taxon>
        <taxon>Magnoliopsida</taxon>
        <taxon>eudicotyledons</taxon>
        <taxon>Gunneridae</taxon>
        <taxon>Pentapetalae</taxon>
        <taxon>asterids</taxon>
        <taxon>lamiids</taxon>
        <taxon>Lamiales</taxon>
        <taxon>Pedaliaceae</taxon>
        <taxon>Sesamum</taxon>
    </lineage>
</organism>
<dbReference type="PANTHER" id="PTHR10277">
    <property type="entry name" value="HOMOCITRATE SYNTHASE-RELATED"/>
    <property type="match status" value="1"/>
</dbReference>
<gene>
    <name evidence="2" type="ORF">Scaly_0487300</name>
</gene>
<reference evidence="2" key="1">
    <citation type="submission" date="2020-06" db="EMBL/GenBank/DDBJ databases">
        <authorList>
            <person name="Li T."/>
            <person name="Hu X."/>
            <person name="Zhang T."/>
            <person name="Song X."/>
            <person name="Zhang H."/>
            <person name="Dai N."/>
            <person name="Sheng W."/>
            <person name="Hou X."/>
            <person name="Wei L."/>
        </authorList>
    </citation>
    <scope>NUCLEOTIDE SEQUENCE</scope>
    <source>
        <strain evidence="2">KEN8</strain>
        <tissue evidence="2">Leaf</tissue>
    </source>
</reference>
<proteinExistence type="predicted"/>
<reference evidence="2" key="2">
    <citation type="journal article" date="2024" name="Plant">
        <title>Genomic evolution and insights into agronomic trait innovations of Sesamum species.</title>
        <authorList>
            <person name="Miao H."/>
            <person name="Wang L."/>
            <person name="Qu L."/>
            <person name="Liu H."/>
            <person name="Sun Y."/>
            <person name="Le M."/>
            <person name="Wang Q."/>
            <person name="Wei S."/>
            <person name="Zheng Y."/>
            <person name="Lin W."/>
            <person name="Duan Y."/>
            <person name="Cao H."/>
            <person name="Xiong S."/>
            <person name="Wang X."/>
            <person name="Wei L."/>
            <person name="Li C."/>
            <person name="Ma Q."/>
            <person name="Ju M."/>
            <person name="Zhao R."/>
            <person name="Li G."/>
            <person name="Mu C."/>
            <person name="Tian Q."/>
            <person name="Mei H."/>
            <person name="Zhang T."/>
            <person name="Gao T."/>
            <person name="Zhang H."/>
        </authorList>
    </citation>
    <scope>NUCLEOTIDE SEQUENCE</scope>
    <source>
        <strain evidence="2">KEN8</strain>
    </source>
</reference>
<dbReference type="EMBL" id="JACGWM010000003">
    <property type="protein sequence ID" value="KAL0382000.1"/>
    <property type="molecule type" value="Genomic_DNA"/>
</dbReference>
<dbReference type="AlphaFoldDB" id="A0AAW2RPI1"/>
<name>A0AAW2RPI1_9LAMI</name>
<dbReference type="InterPro" id="IPR050073">
    <property type="entry name" value="2-IPM_HCS-like"/>
</dbReference>
<comment type="caution">
    <text evidence="2">The sequence shown here is derived from an EMBL/GenBank/DDBJ whole genome shotgun (WGS) entry which is preliminary data.</text>
</comment>
<dbReference type="PANTHER" id="PTHR10277:SF9">
    <property type="entry name" value="2-ISOPROPYLMALATE SYNTHASE 1, CHLOROPLASTIC-RELATED"/>
    <property type="match status" value="1"/>
</dbReference>
<dbReference type="InterPro" id="IPR013785">
    <property type="entry name" value="Aldolase_TIM"/>
</dbReference>
<dbReference type="InterPro" id="IPR000891">
    <property type="entry name" value="PYR_CT"/>
</dbReference>
<dbReference type="SUPFAM" id="SSF51569">
    <property type="entry name" value="Aldolase"/>
    <property type="match status" value="1"/>
</dbReference>
<dbReference type="GO" id="GO:0003852">
    <property type="term" value="F:2-isopropylmalate synthase activity"/>
    <property type="evidence" value="ECO:0007669"/>
    <property type="project" value="TreeGrafter"/>
</dbReference>
<dbReference type="PROSITE" id="PS50991">
    <property type="entry name" value="PYR_CT"/>
    <property type="match status" value="1"/>
</dbReference>
<dbReference type="Gene3D" id="3.20.20.70">
    <property type="entry name" value="Aldolase class I"/>
    <property type="match status" value="1"/>
</dbReference>
<dbReference type="GO" id="GO:0009507">
    <property type="term" value="C:chloroplast"/>
    <property type="evidence" value="ECO:0007669"/>
    <property type="project" value="TreeGrafter"/>
</dbReference>
<dbReference type="Pfam" id="PF00682">
    <property type="entry name" value="HMGL-like"/>
    <property type="match status" value="1"/>
</dbReference>
<sequence length="138" mass="15047">MLIAGDEAGVAQKEFQLSIGFPQQKLQSRRRRGSDTEFLYQKLGEVIKTDATTLNIPGTVGYTLLSKFGQLIVDIKANIPKIENVIISTQCQDDFGLSTADTLAGAHASAKRLEVTIYGIGEKAGYASLEEDFANFMK</sequence>
<protein>
    <submittedName>
        <fullName evidence="2">2-isopropylmalate synthase A</fullName>
    </submittedName>
</protein>